<protein>
    <submittedName>
        <fullName evidence="9">Cytochrome P450</fullName>
    </submittedName>
</protein>
<evidence type="ECO:0000256" key="1">
    <source>
        <dbReference type="ARBA" id="ARBA00001971"/>
    </source>
</evidence>
<dbReference type="GO" id="GO:0016705">
    <property type="term" value="F:oxidoreductase activity, acting on paired donors, with incorporation or reduction of molecular oxygen"/>
    <property type="evidence" value="ECO:0007669"/>
    <property type="project" value="InterPro"/>
</dbReference>
<evidence type="ECO:0000256" key="8">
    <source>
        <dbReference type="PIRSR" id="PIRSR602401-1"/>
    </source>
</evidence>
<dbReference type="GO" id="GO:0004497">
    <property type="term" value="F:monooxygenase activity"/>
    <property type="evidence" value="ECO:0007669"/>
    <property type="project" value="UniProtKB-KW"/>
</dbReference>
<comment type="cofactor">
    <cofactor evidence="1 8">
        <name>heme</name>
        <dbReference type="ChEBI" id="CHEBI:30413"/>
    </cofactor>
</comment>
<keyword evidence="5" id="KW-0560">Oxidoreductase</keyword>
<evidence type="ECO:0000256" key="2">
    <source>
        <dbReference type="ARBA" id="ARBA00010617"/>
    </source>
</evidence>
<keyword evidence="4 8" id="KW-0479">Metal-binding</keyword>
<dbReference type="GO" id="GO:0020037">
    <property type="term" value="F:heme binding"/>
    <property type="evidence" value="ECO:0007669"/>
    <property type="project" value="InterPro"/>
</dbReference>
<dbReference type="AlphaFoldDB" id="A0A6A7AM00"/>
<dbReference type="InterPro" id="IPR050121">
    <property type="entry name" value="Cytochrome_P450_monoxygenase"/>
</dbReference>
<evidence type="ECO:0000256" key="5">
    <source>
        <dbReference type="ARBA" id="ARBA00023002"/>
    </source>
</evidence>
<dbReference type="SUPFAM" id="SSF48264">
    <property type="entry name" value="Cytochrome P450"/>
    <property type="match status" value="1"/>
</dbReference>
<name>A0A6A7AM00_9PLEO</name>
<evidence type="ECO:0000313" key="9">
    <source>
        <dbReference type="EMBL" id="KAF2843993.1"/>
    </source>
</evidence>
<feature type="binding site" description="axial binding residue" evidence="8">
    <location>
        <position position="266"/>
    </location>
    <ligand>
        <name>heme</name>
        <dbReference type="ChEBI" id="CHEBI:30413"/>
    </ligand>
    <ligandPart>
        <name>Fe</name>
        <dbReference type="ChEBI" id="CHEBI:18248"/>
    </ligandPart>
</feature>
<keyword evidence="7" id="KW-0503">Monooxygenase</keyword>
<dbReference type="EMBL" id="MU006442">
    <property type="protein sequence ID" value="KAF2843993.1"/>
    <property type="molecule type" value="Genomic_DNA"/>
</dbReference>
<dbReference type="Proteomes" id="UP000799423">
    <property type="component" value="Unassembled WGS sequence"/>
</dbReference>
<proteinExistence type="inferred from homology"/>
<evidence type="ECO:0000256" key="4">
    <source>
        <dbReference type="ARBA" id="ARBA00022723"/>
    </source>
</evidence>
<organism evidence="9 10">
    <name type="scientific">Plenodomus tracheiphilus IPT5</name>
    <dbReference type="NCBI Taxonomy" id="1408161"/>
    <lineage>
        <taxon>Eukaryota</taxon>
        <taxon>Fungi</taxon>
        <taxon>Dikarya</taxon>
        <taxon>Ascomycota</taxon>
        <taxon>Pezizomycotina</taxon>
        <taxon>Dothideomycetes</taxon>
        <taxon>Pleosporomycetidae</taxon>
        <taxon>Pleosporales</taxon>
        <taxon>Pleosporineae</taxon>
        <taxon>Leptosphaeriaceae</taxon>
        <taxon>Plenodomus</taxon>
    </lineage>
</organism>
<evidence type="ECO:0000256" key="7">
    <source>
        <dbReference type="ARBA" id="ARBA00023033"/>
    </source>
</evidence>
<dbReference type="InterPro" id="IPR036396">
    <property type="entry name" value="Cyt_P450_sf"/>
</dbReference>
<accession>A0A6A7AM00</accession>
<gene>
    <name evidence="9" type="ORF">T440DRAFT_494268</name>
</gene>
<keyword evidence="3 8" id="KW-0349">Heme</keyword>
<comment type="similarity">
    <text evidence="2">Belongs to the cytochrome P450 family.</text>
</comment>
<keyword evidence="10" id="KW-1185">Reference proteome</keyword>
<dbReference type="Gene3D" id="1.10.630.10">
    <property type="entry name" value="Cytochrome P450"/>
    <property type="match status" value="3"/>
</dbReference>
<dbReference type="InterPro" id="IPR001128">
    <property type="entry name" value="Cyt_P450"/>
</dbReference>
<keyword evidence="6 8" id="KW-0408">Iron</keyword>
<dbReference type="PANTHER" id="PTHR24305:SF29">
    <property type="entry name" value="BENZOATE-PARA-HYDROXYLASE"/>
    <property type="match status" value="1"/>
</dbReference>
<reference evidence="9" key="1">
    <citation type="submission" date="2020-01" db="EMBL/GenBank/DDBJ databases">
        <authorList>
            <consortium name="DOE Joint Genome Institute"/>
            <person name="Haridas S."/>
            <person name="Albert R."/>
            <person name="Binder M."/>
            <person name="Bloem J."/>
            <person name="Labutti K."/>
            <person name="Salamov A."/>
            <person name="Andreopoulos B."/>
            <person name="Baker S.E."/>
            <person name="Barry K."/>
            <person name="Bills G."/>
            <person name="Bluhm B.H."/>
            <person name="Cannon C."/>
            <person name="Castanera R."/>
            <person name="Culley D.E."/>
            <person name="Daum C."/>
            <person name="Ezra D."/>
            <person name="Gonzalez J.B."/>
            <person name="Henrissat B."/>
            <person name="Kuo A."/>
            <person name="Liang C."/>
            <person name="Lipzen A."/>
            <person name="Lutzoni F."/>
            <person name="Magnuson J."/>
            <person name="Mondo S."/>
            <person name="Nolan M."/>
            <person name="Ohm R."/>
            <person name="Pangilinan J."/>
            <person name="Park H.-J."/>
            <person name="Ramirez L."/>
            <person name="Alfaro M."/>
            <person name="Sun H."/>
            <person name="Tritt A."/>
            <person name="Yoshinaga Y."/>
            <person name="Zwiers L.-H."/>
            <person name="Turgeon B.G."/>
            <person name="Goodwin S.B."/>
            <person name="Spatafora J.W."/>
            <person name="Crous P.W."/>
            <person name="Grigoriev I.V."/>
        </authorList>
    </citation>
    <scope>NUCLEOTIDE SEQUENCE</scope>
    <source>
        <strain evidence="9">IPT5</strain>
    </source>
</reference>
<dbReference type="PRINTS" id="PR00463">
    <property type="entry name" value="EP450I"/>
</dbReference>
<dbReference type="GO" id="GO:0005506">
    <property type="term" value="F:iron ion binding"/>
    <property type="evidence" value="ECO:0007669"/>
    <property type="project" value="InterPro"/>
</dbReference>
<evidence type="ECO:0000313" key="10">
    <source>
        <dbReference type="Proteomes" id="UP000799423"/>
    </source>
</evidence>
<sequence>MCLCIISSWYPLPANGIPSIVESNEVNHSRIRRNLAHAFSEKALRAQEPLLVSYADLLIQELSEQAKRGLPVVITRWYNFATFDIIADLCFGEPLYCLKNNDYHVWVNLIFGSLKAVPLKTERPDFFTYILKNQEKTDRALTKGEMDANAVVMMVAGSETTATTLTFNSTSQITLDAVGDLLYLLAVLQEGLRYYPPVATGFPRIVPGAGQEISGHFISGGTAVERNFANPQTFALEWWLEHERPMMYENDKRETLQPFLFGPRNCLGKNLAYSELRLILTKMLFHFDFEFVQEDKTWMSDQLVFGLWEKPPLNVKLTPVQR</sequence>
<evidence type="ECO:0000256" key="6">
    <source>
        <dbReference type="ARBA" id="ARBA00023004"/>
    </source>
</evidence>
<evidence type="ECO:0000256" key="3">
    <source>
        <dbReference type="ARBA" id="ARBA00022617"/>
    </source>
</evidence>
<dbReference type="PANTHER" id="PTHR24305">
    <property type="entry name" value="CYTOCHROME P450"/>
    <property type="match status" value="1"/>
</dbReference>
<dbReference type="CDD" id="cd11058">
    <property type="entry name" value="CYP60B-like"/>
    <property type="match status" value="1"/>
</dbReference>
<dbReference type="OrthoDB" id="1470350at2759"/>
<dbReference type="InterPro" id="IPR002401">
    <property type="entry name" value="Cyt_P450_E_grp-I"/>
</dbReference>
<dbReference type="PRINTS" id="PR00385">
    <property type="entry name" value="P450"/>
</dbReference>
<dbReference type="Pfam" id="PF00067">
    <property type="entry name" value="p450"/>
    <property type="match status" value="3"/>
</dbReference>